<keyword evidence="1" id="KW-1133">Transmembrane helix</keyword>
<reference evidence="2" key="1">
    <citation type="submission" date="2015-04" db="UniProtKB">
        <authorList>
            <consortium name="EnsemblPlants"/>
        </authorList>
    </citation>
    <scope>IDENTIFICATION</scope>
</reference>
<organism evidence="2">
    <name type="scientific">Oryza meridionalis</name>
    <dbReference type="NCBI Taxonomy" id="40149"/>
    <lineage>
        <taxon>Eukaryota</taxon>
        <taxon>Viridiplantae</taxon>
        <taxon>Streptophyta</taxon>
        <taxon>Embryophyta</taxon>
        <taxon>Tracheophyta</taxon>
        <taxon>Spermatophyta</taxon>
        <taxon>Magnoliopsida</taxon>
        <taxon>Liliopsida</taxon>
        <taxon>Poales</taxon>
        <taxon>Poaceae</taxon>
        <taxon>BOP clade</taxon>
        <taxon>Oryzoideae</taxon>
        <taxon>Oryzeae</taxon>
        <taxon>Oryzinae</taxon>
        <taxon>Oryza</taxon>
    </lineage>
</organism>
<evidence type="ECO:0000313" key="2">
    <source>
        <dbReference type="EnsemblPlants" id="OMERI06G22220.3"/>
    </source>
</evidence>
<keyword evidence="1" id="KW-0472">Membrane</keyword>
<keyword evidence="3" id="KW-1185">Reference proteome</keyword>
<dbReference type="Gramene" id="OMERI06G22220.3">
    <property type="protein sequence ID" value="OMERI06G22220.3"/>
    <property type="gene ID" value="OMERI06G22220"/>
</dbReference>
<accession>A0A0E0E460</accession>
<feature type="transmembrane region" description="Helical" evidence="1">
    <location>
        <begin position="12"/>
        <end position="33"/>
    </location>
</feature>
<sequence length="71" mass="7854">MAKHAQNLGDNPLLLLLVMMVTVVVVMVIMVMMRRLGVVVVVLTPVGEIYRSIDLELETITKWGDIGVGFD</sequence>
<evidence type="ECO:0000256" key="1">
    <source>
        <dbReference type="SAM" id="Phobius"/>
    </source>
</evidence>
<proteinExistence type="predicted"/>
<dbReference type="AlphaFoldDB" id="A0A0E0E460"/>
<dbReference type="Proteomes" id="UP000008021">
    <property type="component" value="Chromosome 6"/>
</dbReference>
<evidence type="ECO:0000313" key="3">
    <source>
        <dbReference type="Proteomes" id="UP000008021"/>
    </source>
</evidence>
<protein>
    <submittedName>
        <fullName evidence="2">Uncharacterized protein</fullName>
    </submittedName>
</protein>
<name>A0A0E0E460_9ORYZ</name>
<keyword evidence="1" id="KW-0812">Transmembrane</keyword>
<dbReference type="HOGENOM" id="CLU_2744301_0_0_1"/>
<reference evidence="2" key="2">
    <citation type="submission" date="2018-05" db="EMBL/GenBank/DDBJ databases">
        <title>OmerRS3 (Oryza meridionalis Reference Sequence Version 3).</title>
        <authorList>
            <person name="Zhang J."/>
            <person name="Kudrna D."/>
            <person name="Lee S."/>
            <person name="Talag J."/>
            <person name="Welchert J."/>
            <person name="Wing R.A."/>
        </authorList>
    </citation>
    <scope>NUCLEOTIDE SEQUENCE [LARGE SCALE GENOMIC DNA]</scope>
    <source>
        <strain evidence="2">cv. OR44</strain>
    </source>
</reference>
<dbReference type="EnsemblPlants" id="OMERI06G22220.3">
    <property type="protein sequence ID" value="OMERI06G22220.3"/>
    <property type="gene ID" value="OMERI06G22220"/>
</dbReference>